<evidence type="ECO:0000256" key="1">
    <source>
        <dbReference type="SAM" id="MobiDB-lite"/>
    </source>
</evidence>
<dbReference type="Proteomes" id="UP000320011">
    <property type="component" value="Unassembled WGS sequence"/>
</dbReference>
<dbReference type="EMBL" id="VJWX01000025">
    <property type="protein sequence ID" value="TVT60217.1"/>
    <property type="molecule type" value="Genomic_DNA"/>
</dbReference>
<proteinExistence type="predicted"/>
<reference evidence="2 3" key="1">
    <citation type="submission" date="2019-07" db="EMBL/GenBank/DDBJ databases">
        <authorList>
            <person name="Duangmal K."/>
            <person name="Teo W.F.A."/>
        </authorList>
    </citation>
    <scope>NUCLEOTIDE SEQUENCE [LARGE SCALE GENOMIC DNA]</scope>
    <source>
        <strain evidence="2 3">TBRC 6029</strain>
    </source>
</reference>
<accession>A0A558DGR5</accession>
<dbReference type="AlphaFoldDB" id="A0A558DGR5"/>
<protein>
    <submittedName>
        <fullName evidence="2">Uncharacterized protein</fullName>
    </submittedName>
</protein>
<reference evidence="2 3" key="2">
    <citation type="submission" date="2019-08" db="EMBL/GenBank/DDBJ databases">
        <title>Amycolatopsis acidicola sp. nov., isolated from peat swamp forest soil.</title>
        <authorList>
            <person name="Srisuk N."/>
        </authorList>
    </citation>
    <scope>NUCLEOTIDE SEQUENCE [LARGE SCALE GENOMIC DNA]</scope>
    <source>
        <strain evidence="2 3">TBRC 6029</strain>
    </source>
</reference>
<evidence type="ECO:0000313" key="3">
    <source>
        <dbReference type="Proteomes" id="UP000320011"/>
    </source>
</evidence>
<dbReference type="RefSeq" id="WP_144586031.1">
    <property type="nucleotide sequence ID" value="NZ_VJWX01000025.1"/>
</dbReference>
<keyword evidence="3" id="KW-1185">Reference proteome</keyword>
<organism evidence="2 3">
    <name type="scientific">Amycolatopsis rhizosphaerae</name>
    <dbReference type="NCBI Taxonomy" id="2053003"/>
    <lineage>
        <taxon>Bacteria</taxon>
        <taxon>Bacillati</taxon>
        <taxon>Actinomycetota</taxon>
        <taxon>Actinomycetes</taxon>
        <taxon>Pseudonocardiales</taxon>
        <taxon>Pseudonocardiaceae</taxon>
        <taxon>Amycolatopsis</taxon>
    </lineage>
</organism>
<gene>
    <name evidence="2" type="ORF">FNH05_04745</name>
</gene>
<evidence type="ECO:0000313" key="2">
    <source>
        <dbReference type="EMBL" id="TVT60217.1"/>
    </source>
</evidence>
<feature type="region of interest" description="Disordered" evidence="1">
    <location>
        <begin position="61"/>
        <end position="83"/>
    </location>
</feature>
<name>A0A558DGR5_9PSEU</name>
<sequence>MMTTGSGAVTLSILECRTDTRDDVVAKVPQLIDGFALGDEVDGVEAFVGDELGDDLGPALGVGVDRGVATTGTRPGGGRGIDEADELDHAVDVGRLSTGVTGGGVDAVLRGWLGGPEWRRSRSRPTPRPAPSR</sequence>
<comment type="caution">
    <text evidence="2">The sequence shown here is derived from an EMBL/GenBank/DDBJ whole genome shotgun (WGS) entry which is preliminary data.</text>
</comment>